<evidence type="ECO:0000256" key="5">
    <source>
        <dbReference type="ARBA" id="ARBA00023014"/>
    </source>
</evidence>
<evidence type="ECO:0000256" key="2">
    <source>
        <dbReference type="ARBA" id="ARBA00022723"/>
    </source>
</evidence>
<dbReference type="Pfam" id="PF26540">
    <property type="entry name" value="GcpE_C"/>
    <property type="match status" value="1"/>
</dbReference>
<evidence type="ECO:0000259" key="9">
    <source>
        <dbReference type="Pfam" id="PF26540"/>
    </source>
</evidence>
<dbReference type="Gene3D" id="3.30.413.10">
    <property type="entry name" value="Sulfite Reductase Hemoprotein, domain 1"/>
    <property type="match status" value="1"/>
</dbReference>
<evidence type="ECO:0000313" key="10">
    <source>
        <dbReference type="EMBL" id="MFC4308350.1"/>
    </source>
</evidence>
<evidence type="ECO:0000256" key="1">
    <source>
        <dbReference type="ARBA" id="ARBA00022485"/>
    </source>
</evidence>
<dbReference type="InterPro" id="IPR004588">
    <property type="entry name" value="IspG_bac-typ"/>
</dbReference>
<dbReference type="PIRSF" id="PIRSF004640">
    <property type="entry name" value="IspG"/>
    <property type="match status" value="1"/>
</dbReference>
<dbReference type="RefSeq" id="WP_380595610.1">
    <property type="nucleotide sequence ID" value="NZ_JBHSDU010000002.1"/>
</dbReference>
<dbReference type="PANTHER" id="PTHR30454:SF0">
    <property type="entry name" value="4-HYDROXY-3-METHYLBUT-2-EN-1-YL DIPHOSPHATE SYNTHASE (FERREDOXIN), CHLOROPLASTIC"/>
    <property type="match status" value="1"/>
</dbReference>
<evidence type="ECO:0000256" key="4">
    <source>
        <dbReference type="ARBA" id="ARBA00023004"/>
    </source>
</evidence>
<dbReference type="NCBIfam" id="TIGR00612">
    <property type="entry name" value="ispG_gcpE"/>
    <property type="match status" value="1"/>
</dbReference>
<comment type="cofactor">
    <cofactor evidence="7">
        <name>[4Fe-4S] cluster</name>
        <dbReference type="ChEBI" id="CHEBI:49883"/>
    </cofactor>
    <text evidence="7">Binds 1 [4Fe-4S] cluster.</text>
</comment>
<comment type="caution">
    <text evidence="10">The sequence shown here is derived from an EMBL/GenBank/DDBJ whole genome shotgun (WGS) entry which is preliminary data.</text>
</comment>
<feature type="binding site" evidence="7">
    <location>
        <position position="345"/>
    </location>
    <ligand>
        <name>[4Fe-4S] cluster</name>
        <dbReference type="ChEBI" id="CHEBI:49883"/>
    </ligand>
</feature>
<keyword evidence="4 7" id="KW-0408">Iron</keyword>
<keyword evidence="11" id="KW-1185">Reference proteome</keyword>
<evidence type="ECO:0000256" key="6">
    <source>
        <dbReference type="ARBA" id="ARBA00023229"/>
    </source>
</evidence>
<dbReference type="PANTHER" id="PTHR30454">
    <property type="entry name" value="4-HYDROXY-3-METHYLBUT-2-EN-1-YL DIPHOSPHATE SYNTHASE"/>
    <property type="match status" value="1"/>
</dbReference>
<sequence length="410" mass="44323">MSMRPTRRQSIPVRIGSVTVGGPAPVVVQSMTNTDTADIESTTQQIKALARAGSELVRVTVNTDEAAAAVPHVRDRLARMGIHVPIVGDFHFNGHKLLKAHPACAEALAKYRINPGNVGRGSKRDPQFAEMIEVAIRNDKPVRIGVNWGSLDQDLLTRLMDENSKSADPMDARDVTREALVVSALESAKRAEELGLGSDHIVISCKVSGVQDLISVYRNLAKRCDYALHLGLTEAGMGSKGIVASTAGMAVLLQEGIGDTIRVSLTPEPNGDRTTEVIVAQEILQTMGLRSFMPMVVACPGCGRTTSTYFQELAQKIQSHIRHQMPEWRKQFVGVEDMTVAVMGCVVNGPGESKHANIGISLPGTGERPVAPVYVDGEKGPTLKGEHIAEEFQSLVEEYIAKTYARRETA</sequence>
<comment type="function">
    <text evidence="7">Converts 2C-methyl-D-erythritol 2,4-cyclodiphosphate (ME-2,4cPP) into 1-hydroxy-2-methyl-2-(E)-butenyl 4-diphosphate.</text>
</comment>
<keyword evidence="1 7" id="KW-0004">4Fe-4S</keyword>
<name>A0ABV8SLW3_9GAMM</name>
<comment type="catalytic activity">
    <reaction evidence="7">
        <text>(2E)-4-hydroxy-3-methylbut-2-enyl diphosphate + oxidized [flavodoxin] + H2O + 2 H(+) = 2-C-methyl-D-erythritol 2,4-cyclic diphosphate + reduced [flavodoxin]</text>
        <dbReference type="Rhea" id="RHEA:43604"/>
        <dbReference type="Rhea" id="RHEA-COMP:10622"/>
        <dbReference type="Rhea" id="RHEA-COMP:10623"/>
        <dbReference type="ChEBI" id="CHEBI:15377"/>
        <dbReference type="ChEBI" id="CHEBI:15378"/>
        <dbReference type="ChEBI" id="CHEBI:57618"/>
        <dbReference type="ChEBI" id="CHEBI:58210"/>
        <dbReference type="ChEBI" id="CHEBI:58483"/>
        <dbReference type="ChEBI" id="CHEBI:128753"/>
        <dbReference type="EC" id="1.17.7.3"/>
    </reaction>
</comment>
<keyword evidence="5 7" id="KW-0411">Iron-sulfur</keyword>
<protein>
    <recommendedName>
        <fullName evidence="7">4-hydroxy-3-methylbut-2-en-1-yl diphosphate synthase (flavodoxin)</fullName>
        <ecNumber evidence="7">1.17.7.3</ecNumber>
    </recommendedName>
    <alternativeName>
        <fullName evidence="7">1-hydroxy-2-methyl-2-(E)-butenyl 4-diphosphate synthase</fullName>
    </alternativeName>
</protein>
<evidence type="ECO:0000256" key="7">
    <source>
        <dbReference type="HAMAP-Rule" id="MF_00159"/>
    </source>
</evidence>
<evidence type="ECO:0000256" key="3">
    <source>
        <dbReference type="ARBA" id="ARBA00023002"/>
    </source>
</evidence>
<dbReference type="NCBIfam" id="NF001540">
    <property type="entry name" value="PRK00366.1"/>
    <property type="match status" value="1"/>
</dbReference>
<feature type="binding site" evidence="7">
    <location>
        <position position="352"/>
    </location>
    <ligand>
        <name>[4Fe-4S] cluster</name>
        <dbReference type="ChEBI" id="CHEBI:49883"/>
    </ligand>
</feature>
<dbReference type="InterPro" id="IPR016425">
    <property type="entry name" value="IspG_bac"/>
</dbReference>
<dbReference type="InterPro" id="IPR058578">
    <property type="entry name" value="IspG_TIM"/>
</dbReference>
<dbReference type="InterPro" id="IPR045854">
    <property type="entry name" value="NO2/SO3_Rdtase_4Fe4S_sf"/>
</dbReference>
<comment type="pathway">
    <text evidence="7">Isoprenoid biosynthesis; isopentenyl diphosphate biosynthesis via DXP pathway; isopentenyl diphosphate from 1-deoxy-D-xylulose 5-phosphate: step 5/6.</text>
</comment>
<keyword evidence="2 7" id="KW-0479">Metal-binding</keyword>
<organism evidence="10 11">
    <name type="scientific">Steroidobacter flavus</name>
    <dbReference type="NCBI Taxonomy" id="1842136"/>
    <lineage>
        <taxon>Bacteria</taxon>
        <taxon>Pseudomonadati</taxon>
        <taxon>Pseudomonadota</taxon>
        <taxon>Gammaproteobacteria</taxon>
        <taxon>Steroidobacterales</taxon>
        <taxon>Steroidobacteraceae</taxon>
        <taxon>Steroidobacter</taxon>
    </lineage>
</organism>
<dbReference type="InterPro" id="IPR058579">
    <property type="entry name" value="IspG_C"/>
</dbReference>
<dbReference type="GO" id="GO:0046429">
    <property type="term" value="F:4-hydroxy-3-methylbut-2-en-1-yl diphosphate synthase activity (ferredoxin)"/>
    <property type="evidence" value="ECO:0007669"/>
    <property type="project" value="UniProtKB-EC"/>
</dbReference>
<dbReference type="EC" id="1.17.7.3" evidence="7"/>
<feature type="domain" description="IspG C-terminal" evidence="9">
    <location>
        <begin position="296"/>
        <end position="397"/>
    </location>
</feature>
<keyword evidence="6 7" id="KW-0414">Isoprene biosynthesis</keyword>
<proteinExistence type="inferred from homology"/>
<keyword evidence="3 7" id="KW-0560">Oxidoreductase</keyword>
<evidence type="ECO:0000259" key="8">
    <source>
        <dbReference type="Pfam" id="PF04551"/>
    </source>
</evidence>
<dbReference type="Proteomes" id="UP001595904">
    <property type="component" value="Unassembled WGS sequence"/>
</dbReference>
<reference evidence="11" key="1">
    <citation type="journal article" date="2019" name="Int. J. Syst. Evol. Microbiol.">
        <title>The Global Catalogue of Microorganisms (GCM) 10K type strain sequencing project: providing services to taxonomists for standard genome sequencing and annotation.</title>
        <authorList>
            <consortium name="The Broad Institute Genomics Platform"/>
            <consortium name="The Broad Institute Genome Sequencing Center for Infectious Disease"/>
            <person name="Wu L."/>
            <person name="Ma J."/>
        </authorList>
    </citation>
    <scope>NUCLEOTIDE SEQUENCE [LARGE SCALE GENOMIC DNA]</scope>
    <source>
        <strain evidence="11">CGMCC 1.10759</strain>
    </source>
</reference>
<evidence type="ECO:0000313" key="11">
    <source>
        <dbReference type="Proteomes" id="UP001595904"/>
    </source>
</evidence>
<accession>A0ABV8SLW3</accession>
<gene>
    <name evidence="7 10" type="primary">ispG</name>
    <name evidence="10" type="synonym">gcpE</name>
    <name evidence="10" type="ORF">ACFPN2_04590</name>
</gene>
<comment type="similarity">
    <text evidence="7">Belongs to the IspG family.</text>
</comment>
<dbReference type="HAMAP" id="MF_00159">
    <property type="entry name" value="IspG"/>
    <property type="match status" value="1"/>
</dbReference>
<dbReference type="EMBL" id="JBHSDU010000002">
    <property type="protein sequence ID" value="MFC4308350.1"/>
    <property type="molecule type" value="Genomic_DNA"/>
</dbReference>
<dbReference type="Gene3D" id="3.20.20.20">
    <property type="entry name" value="Dihydropteroate synthase-like"/>
    <property type="match status" value="1"/>
</dbReference>
<dbReference type="InterPro" id="IPR011005">
    <property type="entry name" value="Dihydropteroate_synth-like_sf"/>
</dbReference>
<feature type="domain" description="IspG TIM-barrel" evidence="8">
    <location>
        <begin position="12"/>
        <end position="280"/>
    </location>
</feature>
<dbReference type="Pfam" id="PF04551">
    <property type="entry name" value="GcpE"/>
    <property type="match status" value="1"/>
</dbReference>
<feature type="binding site" evidence="7">
    <location>
        <position position="302"/>
    </location>
    <ligand>
        <name>[4Fe-4S] cluster</name>
        <dbReference type="ChEBI" id="CHEBI:49883"/>
    </ligand>
</feature>
<feature type="binding site" evidence="7">
    <location>
        <position position="299"/>
    </location>
    <ligand>
        <name>[4Fe-4S] cluster</name>
        <dbReference type="ChEBI" id="CHEBI:49883"/>
    </ligand>
</feature>